<dbReference type="Proteomes" id="UP000603865">
    <property type="component" value="Unassembled WGS sequence"/>
</dbReference>
<evidence type="ECO:0000313" key="4">
    <source>
        <dbReference type="Proteomes" id="UP000603865"/>
    </source>
</evidence>
<dbReference type="RefSeq" id="WP_189093780.1">
    <property type="nucleotide sequence ID" value="NZ_BMQL01000098.1"/>
</dbReference>
<organism evidence="3 4">
    <name type="scientific">Deinococcus ruber</name>
    <dbReference type="NCBI Taxonomy" id="1848197"/>
    <lineage>
        <taxon>Bacteria</taxon>
        <taxon>Thermotogati</taxon>
        <taxon>Deinococcota</taxon>
        <taxon>Deinococci</taxon>
        <taxon>Deinococcales</taxon>
        <taxon>Deinococcaceae</taxon>
        <taxon>Deinococcus</taxon>
    </lineage>
</organism>
<evidence type="ECO:0000256" key="1">
    <source>
        <dbReference type="SAM" id="MobiDB-lite"/>
    </source>
</evidence>
<keyword evidence="2" id="KW-0472">Membrane</keyword>
<evidence type="ECO:0008006" key="5">
    <source>
        <dbReference type="Google" id="ProtNLM"/>
    </source>
</evidence>
<dbReference type="EMBL" id="BMQL01000098">
    <property type="protein sequence ID" value="GGR39779.1"/>
    <property type="molecule type" value="Genomic_DNA"/>
</dbReference>
<dbReference type="AlphaFoldDB" id="A0A918FJT3"/>
<keyword evidence="2" id="KW-1133">Transmembrane helix</keyword>
<feature type="region of interest" description="Disordered" evidence="1">
    <location>
        <begin position="63"/>
        <end position="88"/>
    </location>
</feature>
<keyword evidence="4" id="KW-1185">Reference proteome</keyword>
<evidence type="ECO:0000313" key="3">
    <source>
        <dbReference type="EMBL" id="GGR39779.1"/>
    </source>
</evidence>
<accession>A0A918FJT3</accession>
<feature type="compositionally biased region" description="Polar residues" evidence="1">
    <location>
        <begin position="63"/>
        <end position="77"/>
    </location>
</feature>
<name>A0A918FJT3_9DEIO</name>
<protein>
    <recommendedName>
        <fullName evidence="5">Holin</fullName>
    </recommendedName>
</protein>
<sequence length="88" mass="9568">MTAPVKAKPFWQSKTFWAAVFAALIGGYRLIAPNYHWDIGWVPAAEYILTGLGLWGIRTANTTIGQPTPTTPDNVVPSTPAGLEDLQK</sequence>
<comment type="caution">
    <text evidence="3">The sequence shown here is derived from an EMBL/GenBank/DDBJ whole genome shotgun (WGS) entry which is preliminary data.</text>
</comment>
<feature type="transmembrane region" description="Helical" evidence="2">
    <location>
        <begin position="15"/>
        <end position="31"/>
    </location>
</feature>
<keyword evidence="2" id="KW-0812">Transmembrane</keyword>
<reference evidence="3" key="1">
    <citation type="journal article" date="2014" name="Int. J. Syst. Evol. Microbiol.">
        <title>Complete genome sequence of Corynebacterium casei LMG S-19264T (=DSM 44701T), isolated from a smear-ripened cheese.</title>
        <authorList>
            <consortium name="US DOE Joint Genome Institute (JGI-PGF)"/>
            <person name="Walter F."/>
            <person name="Albersmeier A."/>
            <person name="Kalinowski J."/>
            <person name="Ruckert C."/>
        </authorList>
    </citation>
    <scope>NUCLEOTIDE SEQUENCE</scope>
    <source>
        <strain evidence="3">JCM 31311</strain>
    </source>
</reference>
<proteinExistence type="predicted"/>
<evidence type="ECO:0000256" key="2">
    <source>
        <dbReference type="SAM" id="Phobius"/>
    </source>
</evidence>
<gene>
    <name evidence="3" type="ORF">GCM10008957_55650</name>
</gene>
<reference evidence="3" key="2">
    <citation type="submission" date="2020-09" db="EMBL/GenBank/DDBJ databases">
        <authorList>
            <person name="Sun Q."/>
            <person name="Ohkuma M."/>
        </authorList>
    </citation>
    <scope>NUCLEOTIDE SEQUENCE</scope>
    <source>
        <strain evidence="3">JCM 31311</strain>
    </source>
</reference>